<dbReference type="AlphaFoldDB" id="A0A2A9NDE5"/>
<feature type="signal peptide" evidence="1">
    <location>
        <begin position="1"/>
        <end position="21"/>
    </location>
</feature>
<evidence type="ECO:0000256" key="1">
    <source>
        <dbReference type="SAM" id="SignalP"/>
    </source>
</evidence>
<dbReference type="Pfam" id="PF21691">
    <property type="entry name" value="LDL"/>
    <property type="match status" value="1"/>
</dbReference>
<accession>A0A2A9NDE5</accession>
<name>A0A2A9NDE5_9AGAR</name>
<evidence type="ECO:0000313" key="2">
    <source>
        <dbReference type="EMBL" id="PFH49045.1"/>
    </source>
</evidence>
<keyword evidence="3" id="KW-1185">Reference proteome</keyword>
<protein>
    <submittedName>
        <fullName evidence="2">Uncharacterized protein</fullName>
    </submittedName>
</protein>
<feature type="chain" id="PRO_5012744320" evidence="1">
    <location>
        <begin position="22"/>
        <end position="112"/>
    </location>
</feature>
<dbReference type="InterPro" id="IPR048508">
    <property type="entry name" value="LDL"/>
</dbReference>
<sequence length="112" mass="12184">MHFATIVAAAAIGLLAPVVSAADCVQRSGCKQCESRDKMYAFSRSFCQNYQGAQNQRNGWSSASSTGGWSSSSQCEDAFQNIISQCYGQKDGGKYDYNNSHMTVYFCNCESA</sequence>
<proteinExistence type="predicted"/>
<organism evidence="2 3">
    <name type="scientific">Amanita thiersii Skay4041</name>
    <dbReference type="NCBI Taxonomy" id="703135"/>
    <lineage>
        <taxon>Eukaryota</taxon>
        <taxon>Fungi</taxon>
        <taxon>Dikarya</taxon>
        <taxon>Basidiomycota</taxon>
        <taxon>Agaricomycotina</taxon>
        <taxon>Agaricomycetes</taxon>
        <taxon>Agaricomycetidae</taxon>
        <taxon>Agaricales</taxon>
        <taxon>Pluteineae</taxon>
        <taxon>Amanitaceae</taxon>
        <taxon>Amanita</taxon>
    </lineage>
</organism>
<reference evidence="2 3" key="1">
    <citation type="submission" date="2014-02" db="EMBL/GenBank/DDBJ databases">
        <title>Transposable element dynamics among asymbiotic and ectomycorrhizal Amanita fungi.</title>
        <authorList>
            <consortium name="DOE Joint Genome Institute"/>
            <person name="Hess J."/>
            <person name="Skrede I."/>
            <person name="Wolfe B."/>
            <person name="LaButti K."/>
            <person name="Ohm R.A."/>
            <person name="Grigoriev I.V."/>
            <person name="Pringle A."/>
        </authorList>
    </citation>
    <scope>NUCLEOTIDE SEQUENCE [LARGE SCALE GENOMIC DNA]</scope>
    <source>
        <strain evidence="2 3">SKay4041</strain>
    </source>
</reference>
<dbReference type="CDD" id="cd22811">
    <property type="entry name" value="agbl-like"/>
    <property type="match status" value="1"/>
</dbReference>
<dbReference type="EMBL" id="KZ302041">
    <property type="protein sequence ID" value="PFH49045.1"/>
    <property type="molecule type" value="Genomic_DNA"/>
</dbReference>
<keyword evidence="1" id="KW-0732">Signal</keyword>
<evidence type="ECO:0000313" key="3">
    <source>
        <dbReference type="Proteomes" id="UP000242287"/>
    </source>
</evidence>
<dbReference type="Proteomes" id="UP000242287">
    <property type="component" value="Unassembled WGS sequence"/>
</dbReference>
<dbReference type="OrthoDB" id="2730350at2759"/>
<gene>
    <name evidence="2" type="ORF">AMATHDRAFT_49019</name>
</gene>